<dbReference type="AlphaFoldDB" id="A0A1Y2IM36"/>
<protein>
    <submittedName>
        <fullName evidence="2">Uncharacterized protein</fullName>
    </submittedName>
</protein>
<feature type="region of interest" description="Disordered" evidence="1">
    <location>
        <begin position="672"/>
        <end position="693"/>
    </location>
</feature>
<dbReference type="STRING" id="1353009.A0A1Y2IM36"/>
<keyword evidence="3" id="KW-1185">Reference proteome</keyword>
<dbReference type="EMBL" id="KZ084107">
    <property type="protein sequence ID" value="OSD02187.1"/>
    <property type="molecule type" value="Genomic_DNA"/>
</dbReference>
<evidence type="ECO:0000256" key="1">
    <source>
        <dbReference type="SAM" id="MobiDB-lite"/>
    </source>
</evidence>
<feature type="compositionally biased region" description="Basic and acidic residues" evidence="1">
    <location>
        <begin position="200"/>
        <end position="210"/>
    </location>
</feature>
<evidence type="ECO:0000313" key="2">
    <source>
        <dbReference type="EMBL" id="OSD02187.1"/>
    </source>
</evidence>
<name>A0A1Y2IM36_TRAC3</name>
<dbReference type="Proteomes" id="UP000193067">
    <property type="component" value="Unassembled WGS sequence"/>
</dbReference>
<feature type="compositionally biased region" description="Basic and acidic residues" evidence="1">
    <location>
        <begin position="153"/>
        <end position="169"/>
    </location>
</feature>
<feature type="region of interest" description="Disordered" evidence="1">
    <location>
        <begin position="153"/>
        <end position="210"/>
    </location>
</feature>
<evidence type="ECO:0000313" key="3">
    <source>
        <dbReference type="Proteomes" id="UP000193067"/>
    </source>
</evidence>
<gene>
    <name evidence="2" type="ORF">PYCCODRAFT_448773</name>
</gene>
<proteinExistence type="predicted"/>
<organism evidence="2 3">
    <name type="scientific">Trametes coccinea (strain BRFM310)</name>
    <name type="common">Pycnoporus coccineus</name>
    <dbReference type="NCBI Taxonomy" id="1353009"/>
    <lineage>
        <taxon>Eukaryota</taxon>
        <taxon>Fungi</taxon>
        <taxon>Dikarya</taxon>
        <taxon>Basidiomycota</taxon>
        <taxon>Agaricomycotina</taxon>
        <taxon>Agaricomycetes</taxon>
        <taxon>Polyporales</taxon>
        <taxon>Polyporaceae</taxon>
        <taxon>Trametes</taxon>
    </lineage>
</organism>
<sequence>MNTCGAQSESSDDRFCSPCTRTDLFPPSPTDSLLQQWRPPPHPCSLSASLYISPVCCRDPALAQDVRAKSTPPCDHYRRVQQVYPSPPLTDAALASTVPLPELPGEPSEHRFGWPDREEIVHENMSHEGARHIAPLSPPPTLLVEAKELPADEWSKGADHSVESWRYGDDQEGGSGSPSPFPPVRDDSGFEETGPEGGCEVDRQLDGSHGDRALIEPTSVWIPHSPLSISDGLPLADLPPLHSSGSSSGSHDSLFLSPASNLGSWAFGSDMSWGDSPSSTLVGGLSAPASPKPASLSVDPPDFGYTLGLSPHQFLHQQQQQSSLISPLDIPFQQGDRSWYDGAQGGSSSGLQSSYLPTDPDQSSLSPFHHVTLHPPPDADLDSDYSDTVMPSDEEDGGSPLPPSSPRRRPLNELHEPTPAHGDLCPTPAPHSPHGALFALPELDMEDPSEPPSSPHSPHRALPELEDEEMHELPLQHAAPFETISPAMLGGAPPPEQEGLGLFLQPVSIDPPLARSPSPDEDDLQFLDVQLDPASTNLEVDEFLQLRALRKAALQQERAARLAEAELNERVTAAANALLPPGHSDASAMQTELDPAEKRARKRELHAAMDMRAEARRMRKLQKQRSKEIGALLDLKMQTPISPMEGYPPIMSGGKPWTRSLAHLVAHMILKRRDRNRPLESRPPPSPSMRKQTYLRASVSAEDLLCMAPEGDVDVDMDSDMEE</sequence>
<feature type="region of interest" description="Disordered" evidence="1">
    <location>
        <begin position="335"/>
        <end position="436"/>
    </location>
</feature>
<accession>A0A1Y2IM36</accession>
<reference evidence="2 3" key="1">
    <citation type="journal article" date="2015" name="Biotechnol. Biofuels">
        <title>Enhanced degradation of softwood versus hardwood by the white-rot fungus Pycnoporus coccineus.</title>
        <authorList>
            <person name="Couturier M."/>
            <person name="Navarro D."/>
            <person name="Chevret D."/>
            <person name="Henrissat B."/>
            <person name="Piumi F."/>
            <person name="Ruiz-Duenas F.J."/>
            <person name="Martinez A.T."/>
            <person name="Grigoriev I.V."/>
            <person name="Riley R."/>
            <person name="Lipzen A."/>
            <person name="Berrin J.G."/>
            <person name="Master E.R."/>
            <person name="Rosso M.N."/>
        </authorList>
    </citation>
    <scope>NUCLEOTIDE SEQUENCE [LARGE SCALE GENOMIC DNA]</scope>
    <source>
        <strain evidence="2 3">BRFM310</strain>
    </source>
</reference>
<dbReference type="OrthoDB" id="3256408at2759"/>